<accession>A0A8S5RWJ5</accession>
<protein>
    <submittedName>
        <fullName evidence="1">Uncharacterized protein</fullName>
    </submittedName>
</protein>
<dbReference type="EMBL" id="BK032497">
    <property type="protein sequence ID" value="DAF42802.1"/>
    <property type="molecule type" value="Genomic_DNA"/>
</dbReference>
<evidence type="ECO:0000313" key="1">
    <source>
        <dbReference type="EMBL" id="DAF42802.1"/>
    </source>
</evidence>
<organism evidence="1">
    <name type="scientific">Siphoviridae sp. ctHip2</name>
    <dbReference type="NCBI Taxonomy" id="2827830"/>
    <lineage>
        <taxon>Viruses</taxon>
        <taxon>Duplodnaviria</taxon>
        <taxon>Heunggongvirae</taxon>
        <taxon>Uroviricota</taxon>
        <taxon>Caudoviricetes</taxon>
    </lineage>
</organism>
<proteinExistence type="predicted"/>
<name>A0A8S5RWJ5_9CAUD</name>
<sequence>MTPKQIKEKLKTDGFIKLSRGYYRLIQANEETIDNPRLLKQLKEEGKYNYWISVYDFKTKTTTAPLPTVVLPICGDPNKYITKWFYKDFNAALKQAVKELKEML</sequence>
<reference evidence="1" key="1">
    <citation type="journal article" date="2021" name="Proc. Natl. Acad. Sci. U.S.A.">
        <title>A Catalog of Tens of Thousands of Viruses from Human Metagenomes Reveals Hidden Associations with Chronic Diseases.</title>
        <authorList>
            <person name="Tisza M.J."/>
            <person name="Buck C.B."/>
        </authorList>
    </citation>
    <scope>NUCLEOTIDE SEQUENCE</scope>
    <source>
        <strain evidence="1">CtHip2</strain>
    </source>
</reference>